<dbReference type="GO" id="GO:0016787">
    <property type="term" value="F:hydrolase activity"/>
    <property type="evidence" value="ECO:0007669"/>
    <property type="project" value="UniProtKB-KW"/>
</dbReference>
<dbReference type="EMBL" id="CP059572">
    <property type="protein sequence ID" value="QXJ25776.1"/>
    <property type="molecule type" value="Genomic_DNA"/>
</dbReference>
<reference evidence="1" key="1">
    <citation type="submission" date="2020-07" db="EMBL/GenBank/DDBJ databases">
        <authorList>
            <person name="Tarantini F.S."/>
            <person name="Hong K.W."/>
            <person name="Chan K.G."/>
        </authorList>
    </citation>
    <scope>NUCLEOTIDE SEQUENCE</scope>
    <source>
        <strain evidence="1">32-07</strain>
    </source>
</reference>
<keyword evidence="2" id="KW-1185">Reference proteome</keyword>
<organism evidence="1 2">
    <name type="scientific">Actinomadura graeca</name>
    <dbReference type="NCBI Taxonomy" id="2750812"/>
    <lineage>
        <taxon>Bacteria</taxon>
        <taxon>Bacillati</taxon>
        <taxon>Actinomycetota</taxon>
        <taxon>Actinomycetes</taxon>
        <taxon>Streptosporangiales</taxon>
        <taxon>Thermomonosporaceae</taxon>
        <taxon>Actinomadura</taxon>
    </lineage>
</organism>
<dbReference type="SUPFAM" id="SSF53474">
    <property type="entry name" value="alpha/beta-Hydrolases"/>
    <property type="match status" value="1"/>
</dbReference>
<dbReference type="Proteomes" id="UP001049518">
    <property type="component" value="Chromosome"/>
</dbReference>
<protein>
    <submittedName>
        <fullName evidence="1">Alpha/beta hydrolase</fullName>
    </submittedName>
</protein>
<keyword evidence="1" id="KW-0378">Hydrolase</keyword>
<dbReference type="InterPro" id="IPR029058">
    <property type="entry name" value="AB_hydrolase_fold"/>
</dbReference>
<evidence type="ECO:0000313" key="1">
    <source>
        <dbReference type="EMBL" id="QXJ25776.1"/>
    </source>
</evidence>
<proteinExistence type="predicted"/>
<dbReference type="Gene3D" id="3.40.50.1820">
    <property type="entry name" value="alpha/beta hydrolase"/>
    <property type="match status" value="1"/>
</dbReference>
<name>A0ABX8R3Y7_9ACTN</name>
<sequence>MTPRLIFVHGIGGPRRVERDRERWTRALAEGARRAGHSDAALGLADGSLANVVFAYYGDRFQRPGAQGVAGIDVDADETVLLKELLIETVQMHRERAGGLDDALLERALAQLQPRERSAQGTGDVVRRAINAATTLLGAGPWGRAGQWAGGKLLIRDFAQVARYLARSEKDSGGHALDERVRQPVSDALGSGPVVVVAHSLGSVVAFETLHGRREPVRLLVTLGSPLATRGVVWPRVRPAPPGTPECVDRWLNFWDRDDIIVPRPILESDVLPNSAGVLPGSSRVDSDGLWVHTATKYLAHPDVAGPVMEVLRSWTSPA</sequence>
<evidence type="ECO:0000313" key="2">
    <source>
        <dbReference type="Proteomes" id="UP001049518"/>
    </source>
</evidence>
<dbReference type="RefSeq" id="WP_231331960.1">
    <property type="nucleotide sequence ID" value="NZ_CP059572.1"/>
</dbReference>
<accession>A0ABX8R3Y7</accession>
<gene>
    <name evidence="1" type="ORF">AGRA3207_007326</name>
</gene>